<name>A0A8J5RU29_ZIZPA</name>
<sequence length="368" mass="41236">MVLKKVLRLFGLVEKKDSKKKGKAINPFCKAAAPHSQVNVSANNTVLDPFSSGTGTVLSLQKQEPECSNVVSLVTRTDSHGHNPFNQFDVVQDFSDHYYAKHSPGKTTKDWTKTIQNEWKLLQKDLPESIYVRGYEDRIDLLRAAIVGPAGTPYHDGLFFFDFRFPSEYPRCPPKVHYHSGGLRLNPNLYESGKVCLSLLNTWWGTGCEKWCKSNSTILQVLVSIQGLVLNDKPYFNEPGNKKLANTAPGEKNSLAYNQTAFLLSCRTMMYSLRKPPKHFETLVAFHFHEREGAILDACSAYMSGTVIGSSPANDSKYPSEDRCFADFKKSLGRFIELLKKDLAANNPRVLEPRRDSSSADEIVVSTS</sequence>
<keyword evidence="3" id="KW-0547">Nucleotide-binding</keyword>
<dbReference type="InterPro" id="IPR000608">
    <property type="entry name" value="UBC"/>
</dbReference>
<proteinExistence type="predicted"/>
<keyword evidence="5" id="KW-0067">ATP-binding</keyword>
<evidence type="ECO:0000256" key="3">
    <source>
        <dbReference type="ARBA" id="ARBA00022741"/>
    </source>
</evidence>
<evidence type="ECO:0000256" key="5">
    <source>
        <dbReference type="ARBA" id="ARBA00022840"/>
    </source>
</evidence>
<reference evidence="7" key="1">
    <citation type="journal article" date="2021" name="bioRxiv">
        <title>Whole Genome Assembly and Annotation of Northern Wild Rice, Zizania palustris L., Supports a Whole Genome Duplication in the Zizania Genus.</title>
        <authorList>
            <person name="Haas M."/>
            <person name="Kono T."/>
            <person name="Macchietto M."/>
            <person name="Millas R."/>
            <person name="McGilp L."/>
            <person name="Shao M."/>
            <person name="Duquette J."/>
            <person name="Hirsch C.N."/>
            <person name="Kimball J."/>
        </authorList>
    </citation>
    <scope>NUCLEOTIDE SEQUENCE</scope>
    <source>
        <tissue evidence="7">Fresh leaf tissue</tissue>
    </source>
</reference>
<comment type="caution">
    <text evidence="7">The sequence shown here is derived from an EMBL/GenBank/DDBJ whole genome shotgun (WGS) entry which is preliminary data.</text>
</comment>
<evidence type="ECO:0000256" key="1">
    <source>
        <dbReference type="ARBA" id="ARBA00012486"/>
    </source>
</evidence>
<evidence type="ECO:0000313" key="8">
    <source>
        <dbReference type="Proteomes" id="UP000729402"/>
    </source>
</evidence>
<evidence type="ECO:0000256" key="2">
    <source>
        <dbReference type="ARBA" id="ARBA00022679"/>
    </source>
</evidence>
<dbReference type="SMART" id="SM00212">
    <property type="entry name" value="UBCc"/>
    <property type="match status" value="1"/>
</dbReference>
<dbReference type="GO" id="GO:0061631">
    <property type="term" value="F:ubiquitin conjugating enzyme activity"/>
    <property type="evidence" value="ECO:0007669"/>
    <property type="project" value="UniProtKB-EC"/>
</dbReference>
<reference evidence="7" key="2">
    <citation type="submission" date="2021-02" db="EMBL/GenBank/DDBJ databases">
        <authorList>
            <person name="Kimball J.A."/>
            <person name="Haas M.W."/>
            <person name="Macchietto M."/>
            <person name="Kono T."/>
            <person name="Duquette J."/>
            <person name="Shao M."/>
        </authorList>
    </citation>
    <scope>NUCLEOTIDE SEQUENCE</scope>
    <source>
        <tissue evidence="7">Fresh leaf tissue</tissue>
    </source>
</reference>
<dbReference type="Pfam" id="PF00179">
    <property type="entry name" value="UQ_con"/>
    <property type="match status" value="1"/>
</dbReference>
<evidence type="ECO:0000256" key="4">
    <source>
        <dbReference type="ARBA" id="ARBA00022786"/>
    </source>
</evidence>
<dbReference type="GO" id="GO:0005524">
    <property type="term" value="F:ATP binding"/>
    <property type="evidence" value="ECO:0007669"/>
    <property type="project" value="UniProtKB-KW"/>
</dbReference>
<organism evidence="7 8">
    <name type="scientific">Zizania palustris</name>
    <name type="common">Northern wild rice</name>
    <dbReference type="NCBI Taxonomy" id="103762"/>
    <lineage>
        <taxon>Eukaryota</taxon>
        <taxon>Viridiplantae</taxon>
        <taxon>Streptophyta</taxon>
        <taxon>Embryophyta</taxon>
        <taxon>Tracheophyta</taxon>
        <taxon>Spermatophyta</taxon>
        <taxon>Magnoliopsida</taxon>
        <taxon>Liliopsida</taxon>
        <taxon>Poales</taxon>
        <taxon>Poaceae</taxon>
        <taxon>BOP clade</taxon>
        <taxon>Oryzoideae</taxon>
        <taxon>Oryzeae</taxon>
        <taxon>Zizaniinae</taxon>
        <taxon>Zizania</taxon>
    </lineage>
</organism>
<dbReference type="AlphaFoldDB" id="A0A8J5RU29"/>
<protein>
    <recommendedName>
        <fullName evidence="1">E2 ubiquitin-conjugating enzyme</fullName>
        <ecNumber evidence="1">2.3.2.23</ecNumber>
    </recommendedName>
</protein>
<dbReference type="FunFam" id="3.10.110.10:FF:000028">
    <property type="entry name" value="Probable ubiquitin-conjugating enzyme E2 23"/>
    <property type="match status" value="1"/>
</dbReference>
<keyword evidence="4" id="KW-0833">Ubl conjugation pathway</keyword>
<dbReference type="PANTHER" id="PTHR46116:SF19">
    <property type="entry name" value="UBIQUITIN-CONJUGATING ENZYME FAMILY PROTEIN"/>
    <property type="match status" value="1"/>
</dbReference>
<keyword evidence="8" id="KW-1185">Reference proteome</keyword>
<evidence type="ECO:0000313" key="7">
    <source>
        <dbReference type="EMBL" id="KAG8045456.1"/>
    </source>
</evidence>
<gene>
    <name evidence="7" type="ORF">GUJ93_ZPchr0008g12189</name>
</gene>
<dbReference type="Proteomes" id="UP000729402">
    <property type="component" value="Unassembled WGS sequence"/>
</dbReference>
<evidence type="ECO:0000259" key="6">
    <source>
        <dbReference type="PROSITE" id="PS50127"/>
    </source>
</evidence>
<dbReference type="EMBL" id="JAAALK010000290">
    <property type="protein sequence ID" value="KAG8045456.1"/>
    <property type="molecule type" value="Genomic_DNA"/>
</dbReference>
<dbReference type="PROSITE" id="PS50127">
    <property type="entry name" value="UBC_2"/>
    <property type="match status" value="1"/>
</dbReference>
<keyword evidence="2" id="KW-0808">Transferase</keyword>
<dbReference type="CDD" id="cd23837">
    <property type="entry name" value="UBCc_UBE2O"/>
    <property type="match status" value="1"/>
</dbReference>
<dbReference type="PANTHER" id="PTHR46116">
    <property type="entry name" value="(E3-INDEPENDENT) E2 UBIQUITIN-CONJUGATING ENZYME"/>
    <property type="match status" value="1"/>
</dbReference>
<dbReference type="EC" id="2.3.2.23" evidence="1"/>
<accession>A0A8J5RU29</accession>
<feature type="domain" description="UBC core" evidence="6">
    <location>
        <begin position="110"/>
        <end position="270"/>
    </location>
</feature>
<dbReference type="OrthoDB" id="47801at2759"/>